<dbReference type="Proteomes" id="UP000672032">
    <property type="component" value="Chromosome 2"/>
</dbReference>
<evidence type="ECO:0000313" key="1">
    <source>
        <dbReference type="EMBL" id="QSZ32072.1"/>
    </source>
</evidence>
<name>A0A8A3P4B0_9HELO</name>
<reference evidence="1" key="1">
    <citation type="submission" date="2020-10" db="EMBL/GenBank/DDBJ databases">
        <title>Genome Sequence of Monilinia vaccinii-corymbosi Sheds Light on Mummy Berry Disease Infection of Blueberry and Mating Type.</title>
        <authorList>
            <person name="Yow A.G."/>
            <person name="Zhang Y."/>
            <person name="Bansal K."/>
            <person name="Eacker S.M."/>
            <person name="Sullivan S."/>
            <person name="Liachko I."/>
            <person name="Cubeta M.A."/>
            <person name="Rollins J.A."/>
            <person name="Ashrafi H."/>
        </authorList>
    </citation>
    <scope>NUCLEOTIDE SEQUENCE</scope>
    <source>
        <strain evidence="1">RL-1</strain>
    </source>
</reference>
<gene>
    <name evidence="1" type="ORF">DSL72_001641</name>
</gene>
<dbReference type="AlphaFoldDB" id="A0A8A3P4B0"/>
<protein>
    <submittedName>
        <fullName evidence="1">Uncharacterized protein</fullName>
    </submittedName>
</protein>
<proteinExistence type="predicted"/>
<accession>A0A8A3P4B0</accession>
<sequence>MSNVTVLCDEYDCRKLVRPWLGNWLSELWDYTNLHLVEWLWISYCFGIRDVFQELVRVSAIKAIPGDEGDYLIPYSFDDPNLVAQRKGPWSTRIDWRRKATHRHLRSPSLETLLNIRASIISRLLSEITNFIDLLADAENSSNCNETCNSAMVGLFITKLRSSSLWPIPKVEDISLPAFELSRKIEALFEKAHKAYITVMRSHPHTRPCRLRSAWSKARVFKIGDIDFCDSPSAGVVDIDFLKPYQANMDRGVEEVGDIKVIDDDDDDDSDSD</sequence>
<dbReference type="EMBL" id="CP063406">
    <property type="protein sequence ID" value="QSZ32072.1"/>
    <property type="molecule type" value="Genomic_DNA"/>
</dbReference>
<evidence type="ECO:0000313" key="2">
    <source>
        <dbReference type="Proteomes" id="UP000672032"/>
    </source>
</evidence>
<dbReference type="OrthoDB" id="3559341at2759"/>
<organism evidence="1 2">
    <name type="scientific">Monilinia vaccinii-corymbosi</name>
    <dbReference type="NCBI Taxonomy" id="61207"/>
    <lineage>
        <taxon>Eukaryota</taxon>
        <taxon>Fungi</taxon>
        <taxon>Dikarya</taxon>
        <taxon>Ascomycota</taxon>
        <taxon>Pezizomycotina</taxon>
        <taxon>Leotiomycetes</taxon>
        <taxon>Helotiales</taxon>
        <taxon>Sclerotiniaceae</taxon>
        <taxon>Monilinia</taxon>
    </lineage>
</organism>
<keyword evidence="2" id="KW-1185">Reference proteome</keyword>